<dbReference type="EMBL" id="NEDP02003487">
    <property type="protein sequence ID" value="OWF48589.1"/>
    <property type="molecule type" value="Genomic_DNA"/>
</dbReference>
<reference evidence="3 4" key="1">
    <citation type="journal article" date="2017" name="Nat. Ecol. Evol.">
        <title>Scallop genome provides insights into evolution of bilaterian karyotype and development.</title>
        <authorList>
            <person name="Wang S."/>
            <person name="Zhang J."/>
            <person name="Jiao W."/>
            <person name="Li J."/>
            <person name="Xun X."/>
            <person name="Sun Y."/>
            <person name="Guo X."/>
            <person name="Huan P."/>
            <person name="Dong B."/>
            <person name="Zhang L."/>
            <person name="Hu X."/>
            <person name="Sun X."/>
            <person name="Wang J."/>
            <person name="Zhao C."/>
            <person name="Wang Y."/>
            <person name="Wang D."/>
            <person name="Huang X."/>
            <person name="Wang R."/>
            <person name="Lv J."/>
            <person name="Li Y."/>
            <person name="Zhang Z."/>
            <person name="Liu B."/>
            <person name="Lu W."/>
            <person name="Hui Y."/>
            <person name="Liang J."/>
            <person name="Zhou Z."/>
            <person name="Hou R."/>
            <person name="Li X."/>
            <person name="Liu Y."/>
            <person name="Li H."/>
            <person name="Ning X."/>
            <person name="Lin Y."/>
            <person name="Zhao L."/>
            <person name="Xing Q."/>
            <person name="Dou J."/>
            <person name="Li Y."/>
            <person name="Mao J."/>
            <person name="Guo H."/>
            <person name="Dou H."/>
            <person name="Li T."/>
            <person name="Mu C."/>
            <person name="Jiang W."/>
            <person name="Fu Q."/>
            <person name="Fu X."/>
            <person name="Miao Y."/>
            <person name="Liu J."/>
            <person name="Yu Q."/>
            <person name="Li R."/>
            <person name="Liao H."/>
            <person name="Li X."/>
            <person name="Kong Y."/>
            <person name="Jiang Z."/>
            <person name="Chourrout D."/>
            <person name="Li R."/>
            <person name="Bao Z."/>
        </authorList>
    </citation>
    <scope>NUCLEOTIDE SEQUENCE [LARGE SCALE GENOMIC DNA]</scope>
    <source>
        <strain evidence="3 4">PY_sf001</strain>
    </source>
</reference>
<sequence length="528" mass="60193">MSEVPSSAGRPTSDGIQFRHVAAPIPSHGVFQERPCPNHPGKWLVMVCTTCRDAFVCLTCINTSHTSHMFVEIEEYLDLKRHLFSRLKQVADTKLTTLKQRLEKARDTKKESKQNMTELGDYIKSRADEMKKQIDQICEDYTKQCRNIGQKNDDLLGHVEDRMQRHFDDLSEAADKCKEVLDQEKYQNLLHTEKNLKQQNSRPYDLFPNLQSMGIIMSDKMTRMMTQFGYMDTPIWKPDQEGPGKDEWGSDATNDAEPYKVKLLGSFQMESQKQVLSVCPIDNTSAWLICTGSSEATLTTNKGNITVHMRVKPGVKLNDIVCSADRSNVFCCAQSSVRSILPDGKYKVLFRTEDYASSLCEAKDGGIIVCHDDKGKMIHYNGHGDVIKVITEDLDGWKLFSWPRRVRVNRKNGDMAVIEETTPRHVAVMDSKMDELCRFQGIPNSGKSEKLQEEQNFLPRDICFDRNNDIIIADYGHGSVIVIDRDGRLVRTVWRDEMPPTCVGLQPNGDLWVGFLDGQVKVLRYIEH</sequence>
<evidence type="ECO:0000313" key="3">
    <source>
        <dbReference type="EMBL" id="OWF48589.1"/>
    </source>
</evidence>
<dbReference type="SUPFAM" id="SSF57845">
    <property type="entry name" value="B-box zinc-binding domain"/>
    <property type="match status" value="1"/>
</dbReference>
<dbReference type="GO" id="GO:0005654">
    <property type="term" value="C:nucleoplasm"/>
    <property type="evidence" value="ECO:0007669"/>
    <property type="project" value="TreeGrafter"/>
</dbReference>
<dbReference type="Pfam" id="PF00643">
    <property type="entry name" value="zf-B_box"/>
    <property type="match status" value="1"/>
</dbReference>
<comment type="caution">
    <text evidence="3">The sequence shown here is derived from an EMBL/GenBank/DDBJ whole genome shotgun (WGS) entry which is preliminary data.</text>
</comment>
<dbReference type="SUPFAM" id="SSF101898">
    <property type="entry name" value="NHL repeat"/>
    <property type="match status" value="1"/>
</dbReference>
<name>A0A210QIR6_MIZYE</name>
<gene>
    <name evidence="3" type="ORF">KP79_PYT04512</name>
</gene>
<dbReference type="Proteomes" id="UP000242188">
    <property type="component" value="Unassembled WGS sequence"/>
</dbReference>
<keyword evidence="4" id="KW-1185">Reference proteome</keyword>
<proteinExistence type="predicted"/>
<dbReference type="GO" id="GO:0008270">
    <property type="term" value="F:zinc ion binding"/>
    <property type="evidence" value="ECO:0007669"/>
    <property type="project" value="InterPro"/>
</dbReference>
<feature type="domain" description="B box-type" evidence="2">
    <location>
        <begin position="32"/>
        <end position="72"/>
    </location>
</feature>
<dbReference type="GO" id="GO:0061630">
    <property type="term" value="F:ubiquitin protein ligase activity"/>
    <property type="evidence" value="ECO:0007669"/>
    <property type="project" value="TreeGrafter"/>
</dbReference>
<evidence type="ECO:0000313" key="4">
    <source>
        <dbReference type="Proteomes" id="UP000242188"/>
    </source>
</evidence>
<accession>A0A210QIR6</accession>
<dbReference type="PANTHER" id="PTHR25462">
    <property type="entry name" value="BONUS, ISOFORM C-RELATED"/>
    <property type="match status" value="1"/>
</dbReference>
<dbReference type="InterPro" id="IPR047153">
    <property type="entry name" value="TRIM45/56/19-like"/>
</dbReference>
<dbReference type="Gene3D" id="2.120.10.30">
    <property type="entry name" value="TolB, C-terminal domain"/>
    <property type="match status" value="1"/>
</dbReference>
<dbReference type="AlphaFoldDB" id="A0A210QIR6"/>
<protein>
    <recommendedName>
        <fullName evidence="2">B box-type domain-containing protein</fullName>
    </recommendedName>
</protein>
<dbReference type="PANTHER" id="PTHR25462:SF305">
    <property type="entry name" value="RING-TYPE DOMAIN-CONTAINING PROTEIN"/>
    <property type="match status" value="1"/>
</dbReference>
<dbReference type="OrthoDB" id="6108862at2759"/>
<evidence type="ECO:0000259" key="2">
    <source>
        <dbReference type="Pfam" id="PF00643"/>
    </source>
</evidence>
<dbReference type="InterPro" id="IPR000315">
    <property type="entry name" value="Znf_B-box"/>
</dbReference>
<keyword evidence="1" id="KW-0175">Coiled coil</keyword>
<feature type="coiled-coil region" evidence="1">
    <location>
        <begin position="88"/>
        <end position="119"/>
    </location>
</feature>
<organism evidence="3 4">
    <name type="scientific">Mizuhopecten yessoensis</name>
    <name type="common">Japanese scallop</name>
    <name type="synonym">Patinopecten yessoensis</name>
    <dbReference type="NCBI Taxonomy" id="6573"/>
    <lineage>
        <taxon>Eukaryota</taxon>
        <taxon>Metazoa</taxon>
        <taxon>Spiralia</taxon>
        <taxon>Lophotrochozoa</taxon>
        <taxon>Mollusca</taxon>
        <taxon>Bivalvia</taxon>
        <taxon>Autobranchia</taxon>
        <taxon>Pteriomorphia</taxon>
        <taxon>Pectinida</taxon>
        <taxon>Pectinoidea</taxon>
        <taxon>Pectinidae</taxon>
        <taxon>Mizuhopecten</taxon>
    </lineage>
</organism>
<dbReference type="Gene3D" id="3.30.160.60">
    <property type="entry name" value="Classic Zinc Finger"/>
    <property type="match status" value="1"/>
</dbReference>
<evidence type="ECO:0000256" key="1">
    <source>
        <dbReference type="SAM" id="Coils"/>
    </source>
</evidence>
<dbReference type="InterPro" id="IPR011042">
    <property type="entry name" value="6-blade_b-propeller_TolB-like"/>
</dbReference>